<keyword evidence="2" id="KW-0479">Metal-binding</keyword>
<evidence type="ECO:0000256" key="1">
    <source>
        <dbReference type="ARBA" id="ARBA00001946"/>
    </source>
</evidence>
<dbReference type="SUPFAM" id="SSF54826">
    <property type="entry name" value="Enolase N-terminal domain-like"/>
    <property type="match status" value="1"/>
</dbReference>
<evidence type="ECO:0000313" key="5">
    <source>
        <dbReference type="EMBL" id="SFR34982.1"/>
    </source>
</evidence>
<protein>
    <submittedName>
        <fullName evidence="5">L-alanine-DL-glutamate epimerase</fullName>
    </submittedName>
</protein>
<dbReference type="SFLD" id="SFLDS00001">
    <property type="entry name" value="Enolase"/>
    <property type="match status" value="1"/>
</dbReference>
<dbReference type="OrthoDB" id="9802699at2"/>
<dbReference type="EMBL" id="FOYP01000001">
    <property type="protein sequence ID" value="SFR34982.1"/>
    <property type="molecule type" value="Genomic_DNA"/>
</dbReference>
<comment type="cofactor">
    <cofactor evidence="1">
        <name>Mg(2+)</name>
        <dbReference type="ChEBI" id="CHEBI:18420"/>
    </cofactor>
</comment>
<dbReference type="InterPro" id="IPR029017">
    <property type="entry name" value="Enolase-like_N"/>
</dbReference>
<reference evidence="6" key="1">
    <citation type="submission" date="2016-10" db="EMBL/GenBank/DDBJ databases">
        <authorList>
            <person name="Varghese N."/>
            <person name="Submissions S."/>
        </authorList>
    </citation>
    <scope>NUCLEOTIDE SEQUENCE [LARGE SCALE GENOMIC DNA]</scope>
    <source>
        <strain evidence="6">DSM 26879</strain>
    </source>
</reference>
<dbReference type="SMART" id="SM00922">
    <property type="entry name" value="MR_MLE"/>
    <property type="match status" value="1"/>
</dbReference>
<dbReference type="GO" id="GO:0016052">
    <property type="term" value="P:carbohydrate catabolic process"/>
    <property type="evidence" value="ECO:0007669"/>
    <property type="project" value="TreeGrafter"/>
</dbReference>
<keyword evidence="6" id="KW-1185">Reference proteome</keyword>
<keyword evidence="3" id="KW-0460">Magnesium</keyword>
<feature type="domain" description="Mandelate racemase/muconate lactonizing enzyme C-terminal" evidence="4">
    <location>
        <begin position="147"/>
        <end position="246"/>
    </location>
</feature>
<dbReference type="InterPro" id="IPR046945">
    <property type="entry name" value="RHMD-like"/>
</dbReference>
<dbReference type="Gene3D" id="3.30.390.10">
    <property type="entry name" value="Enolase-like, N-terminal domain"/>
    <property type="match status" value="1"/>
</dbReference>
<evidence type="ECO:0000259" key="4">
    <source>
        <dbReference type="SMART" id="SM00922"/>
    </source>
</evidence>
<sequence length="400" mass="44142">MLSNRMTDFAITRFEFKRDRVIGDSQVGFDRFHGFALEIKDGAGRVGLGFGHALWDAMPALAQLESTFADNVWPMLDGQAPQTLLHRVSRPRGGNQRDATYDFGEAMQIALWDLAAQQAGLPLADYLGGQRRAVRAYASGLEFHLSDTDFCAFFQDAADVGFTTFKIKLGHADPQWDLHRLELLRKTVGADAGIMIDANEAWSPKQALMRLDMFRRAGFDLIWVEDPILRSDFAGLRALCSAEPWTQINSGEYLDVAGRADLLMSRSCDIINLHGRISEVMRIGWLASEIGLPVALGNTTLETGVHAACALPEAAWMEFAFQNYDHLVDTPVEMRDGFAHVSDRPGLGFALSDDARRLWSAPDPLHETALKTGPVCAPLAALRTQAAAEKTSSNLEEMTQ</sequence>
<evidence type="ECO:0000256" key="2">
    <source>
        <dbReference type="ARBA" id="ARBA00022723"/>
    </source>
</evidence>
<gene>
    <name evidence="5" type="ORF">SAMN04488005_0740</name>
</gene>
<dbReference type="InterPro" id="IPR029065">
    <property type="entry name" value="Enolase_C-like"/>
</dbReference>
<dbReference type="PANTHER" id="PTHR13794:SF58">
    <property type="entry name" value="MITOCHONDRIAL ENOLASE SUPERFAMILY MEMBER 1"/>
    <property type="match status" value="1"/>
</dbReference>
<dbReference type="AlphaFoldDB" id="A0A1I6FYF8"/>
<dbReference type="GO" id="GO:0016836">
    <property type="term" value="F:hydro-lyase activity"/>
    <property type="evidence" value="ECO:0007669"/>
    <property type="project" value="TreeGrafter"/>
</dbReference>
<dbReference type="InterPro" id="IPR013342">
    <property type="entry name" value="Mandelate_racemase_C"/>
</dbReference>
<proteinExistence type="predicted"/>
<evidence type="ECO:0000313" key="6">
    <source>
        <dbReference type="Proteomes" id="UP000199478"/>
    </source>
</evidence>
<dbReference type="Gene3D" id="3.20.20.120">
    <property type="entry name" value="Enolase-like C-terminal domain"/>
    <property type="match status" value="1"/>
</dbReference>
<dbReference type="Proteomes" id="UP000199478">
    <property type="component" value="Unassembled WGS sequence"/>
</dbReference>
<organism evidence="5 6">
    <name type="scientific">Yoonia tamlensis</name>
    <dbReference type="NCBI Taxonomy" id="390270"/>
    <lineage>
        <taxon>Bacteria</taxon>
        <taxon>Pseudomonadati</taxon>
        <taxon>Pseudomonadota</taxon>
        <taxon>Alphaproteobacteria</taxon>
        <taxon>Rhodobacterales</taxon>
        <taxon>Paracoccaceae</taxon>
        <taxon>Yoonia</taxon>
    </lineage>
</organism>
<dbReference type="STRING" id="390270.SAMN04488005_0740"/>
<evidence type="ECO:0000256" key="3">
    <source>
        <dbReference type="ARBA" id="ARBA00022842"/>
    </source>
</evidence>
<dbReference type="InterPro" id="IPR036849">
    <property type="entry name" value="Enolase-like_C_sf"/>
</dbReference>
<name>A0A1I6FYF8_9RHOB</name>
<dbReference type="SUPFAM" id="SSF51604">
    <property type="entry name" value="Enolase C-terminal domain-like"/>
    <property type="match status" value="1"/>
</dbReference>
<dbReference type="GO" id="GO:0000287">
    <property type="term" value="F:magnesium ion binding"/>
    <property type="evidence" value="ECO:0007669"/>
    <property type="project" value="TreeGrafter"/>
</dbReference>
<dbReference type="Pfam" id="PF13378">
    <property type="entry name" value="MR_MLE_C"/>
    <property type="match status" value="1"/>
</dbReference>
<dbReference type="PANTHER" id="PTHR13794">
    <property type="entry name" value="ENOLASE SUPERFAMILY, MANDELATE RACEMASE"/>
    <property type="match status" value="1"/>
</dbReference>
<accession>A0A1I6FYF8</accession>